<dbReference type="OrthoDB" id="3549872at2759"/>
<keyword evidence="1 2" id="KW-0175">Coiled coil</keyword>
<dbReference type="PANTHER" id="PTHR23159:SF16">
    <property type="entry name" value="CILIARY ROOTLET COILED-COIL PROTEIN 2"/>
    <property type="match status" value="1"/>
</dbReference>
<feature type="region of interest" description="Disordered" evidence="3">
    <location>
        <begin position="1353"/>
        <end position="1414"/>
    </location>
</feature>
<dbReference type="Proteomes" id="UP000018936">
    <property type="component" value="Unassembled WGS sequence"/>
</dbReference>
<feature type="coiled-coil region" evidence="2">
    <location>
        <begin position="394"/>
        <end position="428"/>
    </location>
</feature>
<feature type="coiled-coil region" evidence="2">
    <location>
        <begin position="763"/>
        <end position="940"/>
    </location>
</feature>
<proteinExistence type="predicted"/>
<sequence length="1535" mass="178378">MSSSGPLDYSVTLEDTVLHPRASRDDKALTVRGEGDKAAPVTIPARIRQIITQSLSDPSSSDLPKTDLPANMQEENRLLQKELSRLEDLLAHTHAEKDELASKYQAISERLQQAQRAEEEGSTAFLQMRQQFKSDEKAHKRKMQAFQDGQQHQAQLVQKMQNKILQYKKRCGELEQELLEKTSECERHKQMVCILYELQTRLDSTELRLRRIEHDNNTELENTLIHLEKEQQSLYTHFSNNLTLLTEVFCTMCKSRFFHCSFQSYDSYLSNEHSGILLLWRQAATLRGNFAELRTTVERGLAEAGTDMARASRRLQTACLNLDSNLRLSENSSTCLLEKQLREKVREMIQLQSSWDGERAVLNSKITELTTLGDKLKEQNTKKDKTISAFKMDIQKLEASKIGDLEEMKDLKEETESLQHTLKSITKLALAESKNIELISKENAKALPEEDTIWHTYPLGFSSPQHQWATQSRIHSPSCQNAAIQAVQALIQKSQQREQELHVQLESCRDILGSVKKQLADCQQEMKAADQQLQEQKQECEELTRALEDCRQKAQHWKSSVEVLEREKEAMEIAVESQTQQLDASHLEVERLKSMNGGLQKQRKLLEEQKEDAIKEKERTRKELERGQRSLEQLEEKMSILKKELVNVKESLNQAMLEKDVLESAKEGLSKALSKLEDEKSKLVGRKQELEHEQVVWREQLAHFENEQMHMRAEKQELEQSCQASEEKGQMLEGEITLLRRERVQLQDQMMQTDSLIRVLQEKEEIAKEKAQLAVELTAMQRQKKLLTEETDTLRMEKESLETSLFEAQELTAQLEARKEQLEGENQGIGLSRKALQVELGKIRQELELQENTLRKETEKLKHQLTQTEEECQLSMKHQKQAFEEDLATLRKEKEILRLALMEEKDETVNCLQQEKEELVSKYEAEKRELMEEILTLQQRRDESLLMLENEKQKSGQCKVDKDDEDVCSHHLQVVSQKEAEKNLLVEKLSELQRELKYTRSEMEQVKLDSLKRQEQDKNTITSINKELQTFQAQFEDAMAAHQKEAKRLNEHIKELAREKELSGREVEQFKVQLRLAEDTYADVHKELTELHQRLQESEEACDQRQKELLEFHRAVADESREKEALQKSNADLRTAVKKTENEKLRLQRIKEEREQKIAILEEAKAAVEVEVEEFRVNLREVEKAHMEARRELQELRREVKSLESKNSKKTQEVTELQHQLLQKEQQEQQNSKEVLDLKQKISTLEIGHDSAHKEMLNLQKKLSSAEVKSQLQEQDLKHSLAENCIKEKKWKDELHRLEVKLQEVSRSNESLQLRLSTCEGCIHGLETELAKTEATKREVELKLVAVHSTLRRTLGLGSRSPSPQRSSSPVKGTSGRQTPASRTGSPERSRSRSPFHQTSPLRSEQTTSEIDPEVVRDALKDFLQELRDTQRERDDLRIQVMNMSHQLNEMEADRDQTQSRILQLQKYLADCEEGLAQVALMLQEETIRKTEQERQASAEQVLNLERNLRICQDRNKELQVGIFALSVRKNHFRL</sequence>
<evidence type="ECO:0000256" key="1">
    <source>
        <dbReference type="ARBA" id="ARBA00023054"/>
    </source>
</evidence>
<dbReference type="GO" id="GO:0005814">
    <property type="term" value="C:centriole"/>
    <property type="evidence" value="ECO:0007669"/>
    <property type="project" value="TreeGrafter"/>
</dbReference>
<evidence type="ECO:0000256" key="3">
    <source>
        <dbReference type="SAM" id="MobiDB-lite"/>
    </source>
</evidence>
<organism evidence="5 6">
    <name type="scientific">Ophiophagus hannah</name>
    <name type="common">King cobra</name>
    <name type="synonym">Naja hannah</name>
    <dbReference type="NCBI Taxonomy" id="8665"/>
    <lineage>
        <taxon>Eukaryota</taxon>
        <taxon>Metazoa</taxon>
        <taxon>Chordata</taxon>
        <taxon>Craniata</taxon>
        <taxon>Vertebrata</taxon>
        <taxon>Euteleostomi</taxon>
        <taxon>Lepidosauria</taxon>
        <taxon>Squamata</taxon>
        <taxon>Bifurcata</taxon>
        <taxon>Unidentata</taxon>
        <taxon>Episquamata</taxon>
        <taxon>Toxicofera</taxon>
        <taxon>Serpentes</taxon>
        <taxon>Colubroidea</taxon>
        <taxon>Elapidae</taxon>
        <taxon>Elapinae</taxon>
        <taxon>Ophiophagus</taxon>
    </lineage>
</organism>
<dbReference type="InterPro" id="IPR055167">
    <property type="entry name" value="Rootletin-like_CC"/>
</dbReference>
<dbReference type="GO" id="GO:0005813">
    <property type="term" value="C:centrosome"/>
    <property type="evidence" value="ECO:0007669"/>
    <property type="project" value="TreeGrafter"/>
</dbReference>
<feature type="domain" description="Rootletin-like coiled-coil" evidence="4">
    <location>
        <begin position="258"/>
        <end position="312"/>
    </location>
</feature>
<reference evidence="5 6" key="1">
    <citation type="journal article" date="2013" name="Proc. Natl. Acad. Sci. U.S.A.">
        <title>The king cobra genome reveals dynamic gene evolution and adaptation in the snake venom system.</title>
        <authorList>
            <person name="Vonk F.J."/>
            <person name="Casewell N.R."/>
            <person name="Henkel C.V."/>
            <person name="Heimberg A.M."/>
            <person name="Jansen H.J."/>
            <person name="McCleary R.J."/>
            <person name="Kerkkamp H.M."/>
            <person name="Vos R.A."/>
            <person name="Guerreiro I."/>
            <person name="Calvete J.J."/>
            <person name="Wuster W."/>
            <person name="Woods A.E."/>
            <person name="Logan J.M."/>
            <person name="Harrison R.A."/>
            <person name="Castoe T.A."/>
            <person name="de Koning A.P."/>
            <person name="Pollock D.D."/>
            <person name="Yandell M."/>
            <person name="Calderon D."/>
            <person name="Renjifo C."/>
            <person name="Currier R.B."/>
            <person name="Salgado D."/>
            <person name="Pla D."/>
            <person name="Sanz L."/>
            <person name="Hyder A.S."/>
            <person name="Ribeiro J.M."/>
            <person name="Arntzen J.W."/>
            <person name="van den Thillart G.E."/>
            <person name="Boetzer M."/>
            <person name="Pirovano W."/>
            <person name="Dirks R.P."/>
            <person name="Spaink H.P."/>
            <person name="Duboule D."/>
            <person name="McGlinn E."/>
            <person name="Kini R.M."/>
            <person name="Richardson M.K."/>
        </authorList>
    </citation>
    <scope>NUCLEOTIDE SEQUENCE</scope>
    <source>
        <tissue evidence="5">Blood</tissue>
    </source>
</reference>
<dbReference type="Pfam" id="PF15035">
    <property type="entry name" value="Rootletin"/>
    <property type="match status" value="2"/>
</dbReference>
<feature type="coiled-coil region" evidence="2">
    <location>
        <begin position="157"/>
        <end position="215"/>
    </location>
</feature>
<gene>
    <name evidence="5" type="primary">CROCC</name>
    <name evidence="5" type="ORF">L345_01209</name>
</gene>
<dbReference type="PANTHER" id="PTHR23159">
    <property type="entry name" value="CENTROSOMAL PROTEIN 2"/>
    <property type="match status" value="1"/>
</dbReference>
<feature type="domain" description="Rootletin-like coiled-coil" evidence="4">
    <location>
        <begin position="140"/>
        <end position="232"/>
    </location>
</feature>
<feature type="non-terminal residue" evidence="5">
    <location>
        <position position="1"/>
    </location>
</feature>
<dbReference type="EMBL" id="AZIM01000154">
    <property type="protein sequence ID" value="ETE72955.1"/>
    <property type="molecule type" value="Genomic_DNA"/>
</dbReference>
<evidence type="ECO:0000313" key="6">
    <source>
        <dbReference type="Proteomes" id="UP000018936"/>
    </source>
</evidence>
<feature type="compositionally biased region" description="Low complexity" evidence="3">
    <location>
        <begin position="1359"/>
        <end position="1370"/>
    </location>
</feature>
<feature type="coiled-coil region" evidence="2">
    <location>
        <begin position="975"/>
        <end position="1343"/>
    </location>
</feature>
<name>V8PF19_OPHHA</name>
<protein>
    <submittedName>
        <fullName evidence="5">Rootletin</fullName>
    </submittedName>
</protein>
<feature type="coiled-coil region" evidence="2">
    <location>
        <begin position="512"/>
        <end position="735"/>
    </location>
</feature>
<keyword evidence="6" id="KW-1185">Reference proteome</keyword>
<feature type="compositionally biased region" description="Polar residues" evidence="3">
    <location>
        <begin position="1392"/>
        <end position="1410"/>
    </location>
</feature>
<evidence type="ECO:0000313" key="5">
    <source>
        <dbReference type="EMBL" id="ETE72955.1"/>
    </source>
</evidence>
<feature type="coiled-coil region" evidence="2">
    <location>
        <begin position="76"/>
        <end position="117"/>
    </location>
</feature>
<accession>V8PF19</accession>
<evidence type="ECO:0000256" key="2">
    <source>
        <dbReference type="SAM" id="Coils"/>
    </source>
</evidence>
<feature type="compositionally biased region" description="Polar residues" evidence="3">
    <location>
        <begin position="1371"/>
        <end position="1385"/>
    </location>
</feature>
<comment type="caution">
    <text evidence="5">The sequence shown here is derived from an EMBL/GenBank/DDBJ whole genome shotgun (WGS) entry which is preliminary data.</text>
</comment>
<evidence type="ECO:0000259" key="4">
    <source>
        <dbReference type="Pfam" id="PF15035"/>
    </source>
</evidence>
<feature type="coiled-coil region" evidence="2">
    <location>
        <begin position="1420"/>
        <end position="1508"/>
    </location>
</feature>